<protein>
    <submittedName>
        <fullName evidence="2">Uncharacterized protein</fullName>
    </submittedName>
</protein>
<dbReference type="Pfam" id="PF13516">
    <property type="entry name" value="LRR_6"/>
    <property type="match status" value="2"/>
</dbReference>
<sequence length="83" mass="8895">SLTTVDLTGNGQGDCAVIGIAIGIRNNKVNLTTVNLRCNRLGDEGTEILCQALQLNCSIVTLDLRSNEITENGAELLAKILRR</sequence>
<dbReference type="InterPro" id="IPR032675">
    <property type="entry name" value="LRR_dom_sf"/>
</dbReference>
<dbReference type="SMART" id="SM00368">
    <property type="entry name" value="LRR_RI"/>
    <property type="match status" value="2"/>
</dbReference>
<gene>
    <name evidence="2" type="ORF">SMN809_LOCUS84450</name>
</gene>
<dbReference type="EMBL" id="CAJOBI010360009">
    <property type="protein sequence ID" value="CAF5225738.1"/>
    <property type="molecule type" value="Genomic_DNA"/>
</dbReference>
<dbReference type="InterPro" id="IPR052201">
    <property type="entry name" value="LRR-containing_regulator"/>
</dbReference>
<keyword evidence="1" id="KW-0677">Repeat</keyword>
<dbReference type="Gene3D" id="3.80.10.10">
    <property type="entry name" value="Ribonuclease Inhibitor"/>
    <property type="match status" value="1"/>
</dbReference>
<dbReference type="AlphaFoldDB" id="A0A8S3K3J5"/>
<feature type="non-terminal residue" evidence="2">
    <location>
        <position position="1"/>
    </location>
</feature>
<reference evidence="2" key="1">
    <citation type="submission" date="2021-02" db="EMBL/GenBank/DDBJ databases">
        <authorList>
            <person name="Nowell W R."/>
        </authorList>
    </citation>
    <scope>NUCLEOTIDE SEQUENCE</scope>
</reference>
<comment type="caution">
    <text evidence="2">The sequence shown here is derived from an EMBL/GenBank/DDBJ whole genome shotgun (WGS) entry which is preliminary data.</text>
</comment>
<dbReference type="InterPro" id="IPR001611">
    <property type="entry name" value="Leu-rich_rpt"/>
</dbReference>
<accession>A0A8S3K3J5</accession>
<evidence type="ECO:0000313" key="3">
    <source>
        <dbReference type="Proteomes" id="UP000676336"/>
    </source>
</evidence>
<organism evidence="2 3">
    <name type="scientific">Rotaria magnacalcarata</name>
    <dbReference type="NCBI Taxonomy" id="392030"/>
    <lineage>
        <taxon>Eukaryota</taxon>
        <taxon>Metazoa</taxon>
        <taxon>Spiralia</taxon>
        <taxon>Gnathifera</taxon>
        <taxon>Rotifera</taxon>
        <taxon>Eurotatoria</taxon>
        <taxon>Bdelloidea</taxon>
        <taxon>Philodinida</taxon>
        <taxon>Philodinidae</taxon>
        <taxon>Rotaria</taxon>
    </lineage>
</organism>
<dbReference type="Proteomes" id="UP000676336">
    <property type="component" value="Unassembled WGS sequence"/>
</dbReference>
<feature type="non-terminal residue" evidence="2">
    <location>
        <position position="83"/>
    </location>
</feature>
<evidence type="ECO:0000256" key="1">
    <source>
        <dbReference type="ARBA" id="ARBA00022737"/>
    </source>
</evidence>
<evidence type="ECO:0000313" key="2">
    <source>
        <dbReference type="EMBL" id="CAF5225738.1"/>
    </source>
</evidence>
<dbReference type="PANTHER" id="PTHR24111:SF0">
    <property type="entry name" value="LEUCINE-RICH REPEAT-CONTAINING PROTEIN"/>
    <property type="match status" value="1"/>
</dbReference>
<dbReference type="SUPFAM" id="SSF52047">
    <property type="entry name" value="RNI-like"/>
    <property type="match status" value="1"/>
</dbReference>
<name>A0A8S3K3J5_9BILA</name>
<dbReference type="PANTHER" id="PTHR24111">
    <property type="entry name" value="LEUCINE-RICH REPEAT-CONTAINING PROTEIN 34"/>
    <property type="match status" value="1"/>
</dbReference>
<proteinExistence type="predicted"/>